<dbReference type="STRING" id="1122192.SAMN02745673_02449"/>
<dbReference type="InterPro" id="IPR036704">
    <property type="entry name" value="RraA/RraA-like_sf"/>
</dbReference>
<dbReference type="GO" id="GO:0047443">
    <property type="term" value="F:4-hydroxy-4-methyl-2-oxoglutarate aldolase activity"/>
    <property type="evidence" value="ECO:0007669"/>
    <property type="project" value="UniProtKB-EC"/>
</dbReference>
<comment type="catalytic activity">
    <reaction evidence="1">
        <text>4-hydroxy-4-methyl-2-oxoglutarate = 2 pyruvate</text>
        <dbReference type="Rhea" id="RHEA:22748"/>
        <dbReference type="ChEBI" id="CHEBI:15361"/>
        <dbReference type="ChEBI" id="CHEBI:58276"/>
        <dbReference type="EC" id="4.1.3.17"/>
    </reaction>
</comment>
<dbReference type="SUPFAM" id="SSF89562">
    <property type="entry name" value="RraA-like"/>
    <property type="match status" value="1"/>
</dbReference>
<dbReference type="Gene3D" id="3.50.30.40">
    <property type="entry name" value="Ribonuclease E inhibitor RraA/RraA-like"/>
    <property type="match status" value="1"/>
</dbReference>
<comment type="function">
    <text evidence="8">Catalyzes the aldol cleavage of 4-hydroxy-4-methyl-2-oxoglutarate (HMG) into 2 molecules of pyruvate. Also contains a secondary oxaloacetate (OAA) decarboxylase activity due to the common pyruvate enolate transition state formed following C-C bond cleavage in the retro-aldol and decarboxylation reactions.</text>
</comment>
<evidence type="ECO:0000256" key="9">
    <source>
        <dbReference type="ARBA" id="ARBA00029596"/>
    </source>
</evidence>
<organism evidence="15 16">
    <name type="scientific">Marinactinospora thermotolerans DSM 45154</name>
    <dbReference type="NCBI Taxonomy" id="1122192"/>
    <lineage>
        <taxon>Bacteria</taxon>
        <taxon>Bacillati</taxon>
        <taxon>Actinomycetota</taxon>
        <taxon>Actinomycetes</taxon>
        <taxon>Streptosporangiales</taxon>
        <taxon>Nocardiopsidaceae</taxon>
        <taxon>Marinactinospora</taxon>
    </lineage>
</organism>
<dbReference type="AlphaFoldDB" id="A0A1T4R2P7"/>
<comment type="subunit">
    <text evidence="4">Homotrimer.</text>
</comment>
<dbReference type="EMBL" id="FUWS01000006">
    <property type="protein sequence ID" value="SKA10125.1"/>
    <property type="molecule type" value="Genomic_DNA"/>
</dbReference>
<keyword evidence="16" id="KW-1185">Reference proteome</keyword>
<feature type="binding site" evidence="13">
    <location>
        <position position="363"/>
    </location>
    <ligand>
        <name>Mg(2+)</name>
        <dbReference type="ChEBI" id="CHEBI:18420"/>
    </ligand>
</feature>
<dbReference type="CDD" id="cd16841">
    <property type="entry name" value="RraA_family"/>
    <property type="match status" value="1"/>
</dbReference>
<comment type="cofactor">
    <cofactor evidence="13">
        <name>Mg(2+)</name>
        <dbReference type="ChEBI" id="CHEBI:18420"/>
    </cofactor>
</comment>
<dbReference type="InterPro" id="IPR013328">
    <property type="entry name" value="6PGD_dom2"/>
</dbReference>
<evidence type="ECO:0000256" key="11">
    <source>
        <dbReference type="ARBA" id="ARBA00032305"/>
    </source>
</evidence>
<dbReference type="PANTHER" id="PTHR33254">
    <property type="entry name" value="4-HYDROXY-4-METHYL-2-OXOGLUTARATE ALDOLASE 3-RELATED"/>
    <property type="match status" value="1"/>
</dbReference>
<evidence type="ECO:0000256" key="10">
    <source>
        <dbReference type="ARBA" id="ARBA00030169"/>
    </source>
</evidence>
<dbReference type="GO" id="GO:0046872">
    <property type="term" value="F:metal ion binding"/>
    <property type="evidence" value="ECO:0007669"/>
    <property type="project" value="UniProtKB-KW"/>
</dbReference>
<dbReference type="Pfam" id="PF03737">
    <property type="entry name" value="RraA-like"/>
    <property type="match status" value="1"/>
</dbReference>
<sequence>MQVGVLGLGEAGAVYAGAFAEAGWTTVGFDPATATPTPEGVTRATSAREAVLGADLVLSLVTGAHAVTAAEAALPGLRAQTVYVDMNAAAPETKAEVARVIGASAQVVDGAIIGSVMKFGARATVLLSGPHSEEAARLLSAVDSQAEAIGGQVGEASRRKLLRSVFMKGLGALITEAVDAGRAAGEEIWMRAQISDALTDGSRALERLDNGTRVHALRRADELRASIELLDALGVAAPVSRGAADRHLGLARGGGEDADRIADAFAEVPTAAIGDGRDRLGFVSPRIRPVWPGAHLTGRALTVTTRPGDNRALHQALTLARPGDVLVVDGGGDISRALLGELIVERAINKGVRGMVVDGAVRDTKEIRELGFPVWAAGVSPAGPYKDGPGHVGRAISIGGVVCQNGDIVVADDDGVFIVPRTEAEQTLRAATEVVAEEERRRAAIRGERG</sequence>
<dbReference type="Proteomes" id="UP000190637">
    <property type="component" value="Unassembled WGS sequence"/>
</dbReference>
<dbReference type="RefSeq" id="WP_078761777.1">
    <property type="nucleotide sequence ID" value="NZ_FUWS01000006.1"/>
</dbReference>
<proteinExistence type="inferred from homology"/>
<dbReference type="InterPro" id="IPR005493">
    <property type="entry name" value="RraA/RraA-like"/>
</dbReference>
<protein>
    <recommendedName>
        <fullName evidence="7">Putative 4-hydroxy-4-methyl-2-oxoglutarate aldolase</fullName>
        <ecNumber evidence="6">4.1.1.112</ecNumber>
        <ecNumber evidence="5">4.1.3.17</ecNumber>
    </recommendedName>
    <alternativeName>
        <fullName evidence="11">Oxaloacetate decarboxylase</fullName>
    </alternativeName>
    <alternativeName>
        <fullName evidence="9">Regulator of ribonuclease activity homolog</fullName>
    </alternativeName>
    <alternativeName>
        <fullName evidence="10">RraA-like protein</fullName>
    </alternativeName>
</protein>
<dbReference type="Pfam" id="PF03446">
    <property type="entry name" value="NAD_binding_2"/>
    <property type="match status" value="1"/>
</dbReference>
<evidence type="ECO:0000256" key="3">
    <source>
        <dbReference type="ARBA" id="ARBA00008621"/>
    </source>
</evidence>
<dbReference type="SUPFAM" id="SSF51735">
    <property type="entry name" value="NAD(P)-binding Rossmann-fold domains"/>
    <property type="match status" value="1"/>
</dbReference>
<comment type="catalytic activity">
    <reaction evidence="12">
        <text>oxaloacetate + H(+) = pyruvate + CO2</text>
        <dbReference type="Rhea" id="RHEA:15641"/>
        <dbReference type="ChEBI" id="CHEBI:15361"/>
        <dbReference type="ChEBI" id="CHEBI:15378"/>
        <dbReference type="ChEBI" id="CHEBI:16452"/>
        <dbReference type="ChEBI" id="CHEBI:16526"/>
        <dbReference type="EC" id="4.1.1.112"/>
    </reaction>
</comment>
<dbReference type="EC" id="4.1.1.112" evidence="6"/>
<dbReference type="NCBIfam" id="NF004850">
    <property type="entry name" value="PRK06201.1"/>
    <property type="match status" value="1"/>
</dbReference>
<evidence type="ECO:0000259" key="14">
    <source>
        <dbReference type="Pfam" id="PF03446"/>
    </source>
</evidence>
<evidence type="ECO:0000256" key="6">
    <source>
        <dbReference type="ARBA" id="ARBA00012947"/>
    </source>
</evidence>
<feature type="binding site" evidence="13">
    <location>
        <begin position="340"/>
        <end position="343"/>
    </location>
    <ligand>
        <name>substrate</name>
    </ligand>
</feature>
<evidence type="ECO:0000256" key="7">
    <source>
        <dbReference type="ARBA" id="ARBA00016549"/>
    </source>
</evidence>
<name>A0A1T4R2P7_9ACTN</name>
<dbReference type="InterPro" id="IPR036291">
    <property type="entry name" value="NAD(P)-bd_dom_sf"/>
</dbReference>
<dbReference type="SUPFAM" id="SSF48179">
    <property type="entry name" value="6-phosphogluconate dehydrogenase C-terminal domain-like"/>
    <property type="match status" value="1"/>
</dbReference>
<keyword evidence="13" id="KW-0460">Magnesium</keyword>
<dbReference type="InterPro" id="IPR008927">
    <property type="entry name" value="6-PGluconate_DH-like_C_sf"/>
</dbReference>
<dbReference type="EC" id="4.1.3.17" evidence="5"/>
<evidence type="ECO:0000256" key="12">
    <source>
        <dbReference type="ARBA" id="ARBA00047973"/>
    </source>
</evidence>
<evidence type="ECO:0000256" key="8">
    <source>
        <dbReference type="ARBA" id="ARBA00025046"/>
    </source>
</evidence>
<comment type="similarity">
    <text evidence="3">Belongs to the class II aldolase/RraA-like family.</text>
</comment>
<keyword evidence="13" id="KW-0479">Metal-binding</keyword>
<evidence type="ECO:0000313" key="16">
    <source>
        <dbReference type="Proteomes" id="UP000190637"/>
    </source>
</evidence>
<dbReference type="InterPro" id="IPR006115">
    <property type="entry name" value="6PGDH_NADP-bd"/>
</dbReference>
<dbReference type="Gene3D" id="1.10.1040.10">
    <property type="entry name" value="N-(1-d-carboxylethyl)-l-norvaline Dehydrogenase, domain 2"/>
    <property type="match status" value="1"/>
</dbReference>
<feature type="binding site" evidence="13">
    <location>
        <position position="362"/>
    </location>
    <ligand>
        <name>substrate</name>
    </ligand>
</feature>
<accession>A0A1T4R2P7</accession>
<gene>
    <name evidence="15" type="ORF">SAMN02745673_02449</name>
</gene>
<evidence type="ECO:0000256" key="4">
    <source>
        <dbReference type="ARBA" id="ARBA00011233"/>
    </source>
</evidence>
<dbReference type="GO" id="GO:0008948">
    <property type="term" value="F:oxaloacetate decarboxylase activity"/>
    <property type="evidence" value="ECO:0007669"/>
    <property type="project" value="UniProtKB-EC"/>
</dbReference>
<comment type="cofactor">
    <cofactor evidence="2">
        <name>a divalent metal cation</name>
        <dbReference type="ChEBI" id="CHEBI:60240"/>
    </cofactor>
</comment>
<evidence type="ECO:0000313" key="15">
    <source>
        <dbReference type="EMBL" id="SKA10125.1"/>
    </source>
</evidence>
<dbReference type="PANTHER" id="PTHR33254:SF4">
    <property type="entry name" value="4-HYDROXY-4-METHYL-2-OXOGLUTARATE ALDOLASE 3-RELATED"/>
    <property type="match status" value="1"/>
</dbReference>
<dbReference type="Gene3D" id="3.40.50.720">
    <property type="entry name" value="NAD(P)-binding Rossmann-like Domain"/>
    <property type="match status" value="1"/>
</dbReference>
<dbReference type="GO" id="GO:0050661">
    <property type="term" value="F:NADP binding"/>
    <property type="evidence" value="ECO:0007669"/>
    <property type="project" value="InterPro"/>
</dbReference>
<evidence type="ECO:0000256" key="2">
    <source>
        <dbReference type="ARBA" id="ARBA00001968"/>
    </source>
</evidence>
<evidence type="ECO:0000256" key="5">
    <source>
        <dbReference type="ARBA" id="ARBA00012213"/>
    </source>
</evidence>
<evidence type="ECO:0000256" key="13">
    <source>
        <dbReference type="PIRSR" id="PIRSR605493-1"/>
    </source>
</evidence>
<evidence type="ECO:0000256" key="1">
    <source>
        <dbReference type="ARBA" id="ARBA00001342"/>
    </source>
</evidence>
<feature type="domain" description="6-phosphogluconate dehydrogenase NADP-binding" evidence="14">
    <location>
        <begin position="2"/>
        <end position="139"/>
    </location>
</feature>
<dbReference type="OrthoDB" id="943692at2"/>
<reference evidence="15 16" key="1">
    <citation type="submission" date="2017-02" db="EMBL/GenBank/DDBJ databases">
        <authorList>
            <person name="Peterson S.W."/>
        </authorList>
    </citation>
    <scope>NUCLEOTIDE SEQUENCE [LARGE SCALE GENOMIC DNA]</scope>
    <source>
        <strain evidence="15 16">DSM 45154</strain>
    </source>
</reference>